<name>A0ABR0FTE6_9PEZI</name>
<evidence type="ECO:0000256" key="4">
    <source>
        <dbReference type="ARBA" id="ARBA00023163"/>
    </source>
</evidence>
<dbReference type="PANTHER" id="PTHR47338:SF10">
    <property type="entry name" value="TRANSCRIPTION FACTOR DOMAIN-CONTAINING PROTEIN-RELATED"/>
    <property type="match status" value="1"/>
</dbReference>
<dbReference type="EMBL" id="JAFFGZ010000002">
    <property type="protein sequence ID" value="KAK4647231.1"/>
    <property type="molecule type" value="Genomic_DNA"/>
</dbReference>
<comment type="subcellular location">
    <subcellularLocation>
        <location evidence="1">Nucleus</location>
    </subcellularLocation>
</comment>
<keyword evidence="5" id="KW-0539">Nucleus</keyword>
<organism evidence="8 9">
    <name type="scientific">Podospora bellae-mahoneyi</name>
    <dbReference type="NCBI Taxonomy" id="2093777"/>
    <lineage>
        <taxon>Eukaryota</taxon>
        <taxon>Fungi</taxon>
        <taxon>Dikarya</taxon>
        <taxon>Ascomycota</taxon>
        <taxon>Pezizomycotina</taxon>
        <taxon>Sordariomycetes</taxon>
        <taxon>Sordariomycetidae</taxon>
        <taxon>Sordariales</taxon>
        <taxon>Podosporaceae</taxon>
        <taxon>Podospora</taxon>
    </lineage>
</organism>
<dbReference type="PROSITE" id="PS00463">
    <property type="entry name" value="ZN2_CY6_FUNGAL_1"/>
    <property type="match status" value="1"/>
</dbReference>
<dbReference type="PROSITE" id="PS50048">
    <property type="entry name" value="ZN2_CY6_FUNGAL_2"/>
    <property type="match status" value="1"/>
</dbReference>
<dbReference type="Pfam" id="PF04082">
    <property type="entry name" value="Fungal_trans"/>
    <property type="match status" value="1"/>
</dbReference>
<evidence type="ECO:0000259" key="7">
    <source>
        <dbReference type="PROSITE" id="PS50048"/>
    </source>
</evidence>
<dbReference type="InterPro" id="IPR007219">
    <property type="entry name" value="XnlR_reg_dom"/>
</dbReference>
<dbReference type="SMART" id="SM00906">
    <property type="entry name" value="Fungal_trans"/>
    <property type="match status" value="1"/>
</dbReference>
<protein>
    <recommendedName>
        <fullName evidence="7">Zn(2)-C6 fungal-type domain-containing protein</fullName>
    </recommendedName>
</protein>
<dbReference type="GeneID" id="87895102"/>
<evidence type="ECO:0000256" key="1">
    <source>
        <dbReference type="ARBA" id="ARBA00004123"/>
    </source>
</evidence>
<dbReference type="Proteomes" id="UP001322138">
    <property type="component" value="Unassembled WGS sequence"/>
</dbReference>
<evidence type="ECO:0000256" key="5">
    <source>
        <dbReference type="ARBA" id="ARBA00023242"/>
    </source>
</evidence>
<feature type="region of interest" description="Disordered" evidence="6">
    <location>
        <begin position="120"/>
        <end position="148"/>
    </location>
</feature>
<evidence type="ECO:0000313" key="8">
    <source>
        <dbReference type="EMBL" id="KAK4647231.1"/>
    </source>
</evidence>
<comment type="caution">
    <text evidence="8">The sequence shown here is derived from an EMBL/GenBank/DDBJ whole genome shotgun (WGS) entry which is preliminary data.</text>
</comment>
<keyword evidence="2" id="KW-0479">Metal-binding</keyword>
<dbReference type="InterPro" id="IPR036864">
    <property type="entry name" value="Zn2-C6_fun-type_DNA-bd_sf"/>
</dbReference>
<dbReference type="Pfam" id="PF00172">
    <property type="entry name" value="Zn_clus"/>
    <property type="match status" value="1"/>
</dbReference>
<feature type="domain" description="Zn(2)-C6 fungal-type" evidence="7">
    <location>
        <begin position="32"/>
        <end position="62"/>
    </location>
</feature>
<dbReference type="InterPro" id="IPR050815">
    <property type="entry name" value="TF_fung"/>
</dbReference>
<proteinExistence type="predicted"/>
<dbReference type="CDD" id="cd12148">
    <property type="entry name" value="fungal_TF_MHR"/>
    <property type="match status" value="1"/>
</dbReference>
<dbReference type="SUPFAM" id="SSF57701">
    <property type="entry name" value="Zn2/Cys6 DNA-binding domain"/>
    <property type="match status" value="1"/>
</dbReference>
<dbReference type="InterPro" id="IPR001138">
    <property type="entry name" value="Zn2Cys6_DnaBD"/>
</dbReference>
<dbReference type="CDD" id="cd00067">
    <property type="entry name" value="GAL4"/>
    <property type="match status" value="1"/>
</dbReference>
<keyword evidence="9" id="KW-1185">Reference proteome</keyword>
<dbReference type="SMART" id="SM00066">
    <property type="entry name" value="GAL4"/>
    <property type="match status" value="1"/>
</dbReference>
<reference evidence="8 9" key="1">
    <citation type="journal article" date="2023" name="bioRxiv">
        <title>High-quality genome assemblies of four members of thePodospora anserinaspecies complex.</title>
        <authorList>
            <person name="Ament-Velasquez S.L."/>
            <person name="Vogan A.A."/>
            <person name="Wallerman O."/>
            <person name="Hartmann F."/>
            <person name="Gautier V."/>
            <person name="Silar P."/>
            <person name="Giraud T."/>
            <person name="Johannesson H."/>
        </authorList>
    </citation>
    <scope>NUCLEOTIDE SEQUENCE [LARGE SCALE GENOMIC DNA]</scope>
    <source>
        <strain evidence="8 9">CBS 112042</strain>
    </source>
</reference>
<dbReference type="PANTHER" id="PTHR47338">
    <property type="entry name" value="ZN(II)2CYS6 TRANSCRIPTION FACTOR (EUROFUNG)-RELATED"/>
    <property type="match status" value="1"/>
</dbReference>
<accession>A0ABR0FTE6</accession>
<feature type="compositionally biased region" description="Polar residues" evidence="6">
    <location>
        <begin position="120"/>
        <end position="137"/>
    </location>
</feature>
<keyword evidence="4" id="KW-0804">Transcription</keyword>
<keyword evidence="3" id="KW-0805">Transcription regulation</keyword>
<gene>
    <name evidence="8" type="ORF">QC761_123570</name>
</gene>
<dbReference type="Gene3D" id="4.10.240.10">
    <property type="entry name" value="Zn(2)-C6 fungal-type DNA-binding domain"/>
    <property type="match status" value="1"/>
</dbReference>
<evidence type="ECO:0000313" key="9">
    <source>
        <dbReference type="Proteomes" id="UP001322138"/>
    </source>
</evidence>
<evidence type="ECO:0000256" key="3">
    <source>
        <dbReference type="ARBA" id="ARBA00023015"/>
    </source>
</evidence>
<evidence type="ECO:0000256" key="6">
    <source>
        <dbReference type="SAM" id="MobiDB-lite"/>
    </source>
</evidence>
<feature type="region of interest" description="Disordered" evidence="6">
    <location>
        <begin position="1"/>
        <end position="23"/>
    </location>
</feature>
<dbReference type="RefSeq" id="XP_062736207.1">
    <property type="nucleotide sequence ID" value="XM_062875620.1"/>
</dbReference>
<sequence length="604" mass="67741">MGSAAAPTLMDDSEHPTDTAIPTSTTSLARLSCTSCRDRKQKCDRNLPVCRRCTSLRNDCVYPSSRKSGQGKRKQFRDLEAKLFQLEDQLRTIRHSADADRCNLPQTVRTAVSSNVVYSSPVGSSADQSWLSEATSQEGRDVGEPRSQQRQQLADWLANSELELTELDDAPLSRDLIEELTTLYFKNGYHCSPMIHPSRYLESSRSDVPSRQPPLFLQLVIMATGASTDPSHASLAMSLYRRARKLAEQDEAKEPNAFMLAHAQCWVLMANFEAQSTLFSRASLSLGKSIRIAQILNLHQLDRGPQPPSLFQSHLEPPSSRHLDWIEMEERRRTWWVIYSADRLVFATSALPSIIDDRMVHTLLPQPEEAFTSGSEEMPQEHTNTLHQALRERLPPVSRLGARALAAHLFYRAVDLETTEPRPEAQGEHNLESYWAQQQDVSNDLLALLISLPRDLRLPANIGCQDTIFIHVLIRTALMCLHKTAIRKAAEDGGRGTEASFVKAQGRSNLLAAAAQVIAIIRSIREEDLTEALKNPIQGYATYITSLVFLEDFALTRFEGSRANVVYLFDMLQRFSQTHPVARMLAGQLGHELERLEVVDTAMG</sequence>
<evidence type="ECO:0000256" key="2">
    <source>
        <dbReference type="ARBA" id="ARBA00022723"/>
    </source>
</evidence>